<feature type="transmembrane region" description="Helical" evidence="6">
    <location>
        <begin position="392"/>
        <end position="411"/>
    </location>
</feature>
<feature type="transmembrane region" description="Helical" evidence="6">
    <location>
        <begin position="362"/>
        <end position="386"/>
    </location>
</feature>
<feature type="transmembrane region" description="Helical" evidence="6">
    <location>
        <begin position="305"/>
        <end position="323"/>
    </location>
</feature>
<evidence type="ECO:0000256" key="5">
    <source>
        <dbReference type="ARBA" id="ARBA00023136"/>
    </source>
</evidence>
<sequence length="427" mass="46374">MFAKLKSLQFILKGSQFLMKNKLFIATLISYLGIYITMPVLSAISTKAHMLPGQIGVMISLGAIAMLVFAPVWGKLSDKLGRKTVIVAGLMGMGVMFILYTALFRLSISQSKTITILVILLMAVRFLLGIFMTTVPTAANAYMADISYPENRAKDMSSLGLATGLAMVLGPIIGGILSSIGTLYLPFYISIIMLILFGFIFITILPKKDQEKNNSKEIDNIKAALEDKKSFFTFKLFGWLIAGCSIMFAVVGLQILTSLYLHNDLAQTVTQSAKTASLLFVILGISLMISQFLQIKLLKWTAQKMMLFAIPLIIIGLLLIAAADNLVLIILSYIIIGAGSGLGMSSLSAGASLSVSQQNQGAAAGAVAMTQGIAGIVSPLFGSFIYEINIKFPFIFFSIFAVLAYILFVFSNKENNYLKNKDQGVYR</sequence>
<evidence type="ECO:0000256" key="1">
    <source>
        <dbReference type="ARBA" id="ARBA00004651"/>
    </source>
</evidence>
<protein>
    <submittedName>
        <fullName evidence="8">Permease, major facilitator superfamily</fullName>
    </submittedName>
</protein>
<dbReference type="HOGENOM" id="CLU_001265_10_11_9"/>
<feature type="transmembrane region" description="Helical" evidence="6">
    <location>
        <begin position="236"/>
        <end position="256"/>
    </location>
</feature>
<dbReference type="InterPro" id="IPR011701">
    <property type="entry name" value="MFS"/>
</dbReference>
<evidence type="ECO:0000313" key="8">
    <source>
        <dbReference type="EMBL" id="EAV39119.1"/>
    </source>
</evidence>
<dbReference type="EMBL" id="AAUV01000057">
    <property type="protein sequence ID" value="EAV39119.1"/>
    <property type="molecule type" value="Genomic_DNA"/>
</dbReference>
<feature type="transmembrane region" description="Helical" evidence="6">
    <location>
        <begin position="187"/>
        <end position="206"/>
    </location>
</feature>
<comment type="subcellular location">
    <subcellularLocation>
        <location evidence="1">Cell membrane</location>
        <topology evidence="1">Multi-pass membrane protein</topology>
    </subcellularLocation>
</comment>
<name>A0NKB5_OENOE</name>
<evidence type="ECO:0000313" key="9">
    <source>
        <dbReference type="Proteomes" id="UP000003346"/>
    </source>
</evidence>
<keyword evidence="5 6" id="KW-0472">Membrane</keyword>
<feature type="transmembrane region" description="Helical" evidence="6">
    <location>
        <begin position="114"/>
        <end position="138"/>
    </location>
</feature>
<feature type="transmembrane region" description="Helical" evidence="6">
    <location>
        <begin position="51"/>
        <end position="73"/>
    </location>
</feature>
<reference evidence="8 9" key="1">
    <citation type="submission" date="2006-11" db="EMBL/GenBank/DDBJ databases">
        <authorList>
            <consortium name="Laboratoire de Microbiologie (Universite Bourgogne)"/>
            <consortium name="GENOME Express"/>
            <consortium name="UMR Oenologie Ampelologie (Universite Bordeaux 2)"/>
            <person name="Guzzo J."/>
        </authorList>
    </citation>
    <scope>NUCLEOTIDE SEQUENCE [LARGE SCALE GENOMIC DNA]</scope>
    <source>
        <strain evidence="8 9">ATCC BAA-1163</strain>
    </source>
</reference>
<dbReference type="Proteomes" id="UP000003346">
    <property type="component" value="Unassembled WGS sequence"/>
</dbReference>
<dbReference type="PROSITE" id="PS50850">
    <property type="entry name" value="MFS"/>
    <property type="match status" value="1"/>
</dbReference>
<evidence type="ECO:0000259" key="7">
    <source>
        <dbReference type="PROSITE" id="PS50850"/>
    </source>
</evidence>
<dbReference type="PANTHER" id="PTHR23546">
    <property type="entry name" value="TRANSPORT PROTEIN"/>
    <property type="match status" value="1"/>
</dbReference>
<dbReference type="PRINTS" id="PR01035">
    <property type="entry name" value="TCRTETA"/>
</dbReference>
<dbReference type="InterPro" id="IPR020846">
    <property type="entry name" value="MFS_dom"/>
</dbReference>
<evidence type="ECO:0000256" key="6">
    <source>
        <dbReference type="SAM" id="Phobius"/>
    </source>
</evidence>
<feature type="transmembrane region" description="Helical" evidence="6">
    <location>
        <begin position="159"/>
        <end position="181"/>
    </location>
</feature>
<dbReference type="InterPro" id="IPR036259">
    <property type="entry name" value="MFS_trans_sf"/>
</dbReference>
<feature type="domain" description="Major facilitator superfamily (MFS) profile" evidence="7">
    <location>
        <begin position="19"/>
        <end position="416"/>
    </location>
</feature>
<dbReference type="InterPro" id="IPR001958">
    <property type="entry name" value="Tet-R_TetA/multi-R_MdtG-like"/>
</dbReference>
<dbReference type="PANTHER" id="PTHR23546:SF1">
    <property type="entry name" value="MEMBRANE PROTEIN"/>
    <property type="match status" value="1"/>
</dbReference>
<evidence type="ECO:0000256" key="3">
    <source>
        <dbReference type="ARBA" id="ARBA00022692"/>
    </source>
</evidence>
<dbReference type="Gene3D" id="1.20.1250.20">
    <property type="entry name" value="MFS general substrate transporter like domains"/>
    <property type="match status" value="1"/>
</dbReference>
<dbReference type="AlphaFoldDB" id="A0NKB5"/>
<keyword evidence="2" id="KW-0813">Transport</keyword>
<feature type="transmembrane region" description="Helical" evidence="6">
    <location>
        <begin position="276"/>
        <end position="293"/>
    </location>
</feature>
<organism evidence="8 9">
    <name type="scientific">Oenococcus oeni ATCC BAA-1163</name>
    <dbReference type="NCBI Taxonomy" id="379360"/>
    <lineage>
        <taxon>Bacteria</taxon>
        <taxon>Bacillati</taxon>
        <taxon>Bacillota</taxon>
        <taxon>Bacilli</taxon>
        <taxon>Lactobacillales</taxon>
        <taxon>Lactobacillaceae</taxon>
        <taxon>Oenococcus</taxon>
    </lineage>
</organism>
<feature type="transmembrane region" description="Helical" evidence="6">
    <location>
        <begin position="329"/>
        <end position="350"/>
    </location>
</feature>
<feature type="transmembrane region" description="Helical" evidence="6">
    <location>
        <begin position="85"/>
        <end position="108"/>
    </location>
</feature>
<dbReference type="SUPFAM" id="SSF103473">
    <property type="entry name" value="MFS general substrate transporter"/>
    <property type="match status" value="1"/>
</dbReference>
<dbReference type="GO" id="GO:0022857">
    <property type="term" value="F:transmembrane transporter activity"/>
    <property type="evidence" value="ECO:0007669"/>
    <property type="project" value="InterPro"/>
</dbReference>
<keyword evidence="3 6" id="KW-0812">Transmembrane</keyword>
<comment type="caution">
    <text evidence="8">The sequence shown here is derived from an EMBL/GenBank/DDBJ whole genome shotgun (WGS) entry which is preliminary data.</text>
</comment>
<dbReference type="CDD" id="cd17325">
    <property type="entry name" value="MFS_MdtG_SLC18_like"/>
    <property type="match status" value="1"/>
</dbReference>
<feature type="transmembrane region" description="Helical" evidence="6">
    <location>
        <begin position="23"/>
        <end position="45"/>
    </location>
</feature>
<evidence type="ECO:0000256" key="4">
    <source>
        <dbReference type="ARBA" id="ARBA00022989"/>
    </source>
</evidence>
<keyword evidence="4 6" id="KW-1133">Transmembrane helix</keyword>
<proteinExistence type="predicted"/>
<gene>
    <name evidence="8" type="ORF">OENOO_62070</name>
</gene>
<evidence type="ECO:0000256" key="2">
    <source>
        <dbReference type="ARBA" id="ARBA00022448"/>
    </source>
</evidence>
<accession>A0NKB5</accession>
<dbReference type="Pfam" id="PF07690">
    <property type="entry name" value="MFS_1"/>
    <property type="match status" value="1"/>
</dbReference>
<dbReference type="GO" id="GO:0005886">
    <property type="term" value="C:plasma membrane"/>
    <property type="evidence" value="ECO:0007669"/>
    <property type="project" value="UniProtKB-SubCell"/>
</dbReference>